<dbReference type="InterPro" id="IPR003656">
    <property type="entry name" value="Znf_BED"/>
</dbReference>
<dbReference type="PANTHER" id="PTHR13162:SF8">
    <property type="entry name" value="CCR4-NOT TRANSCRIPTION COMPLEX SUBUNIT 1"/>
    <property type="match status" value="1"/>
</dbReference>
<dbReference type="SMART" id="SM00614">
    <property type="entry name" value="ZnF_BED"/>
    <property type="match status" value="1"/>
</dbReference>
<dbReference type="CDD" id="cd20710">
    <property type="entry name" value="NOT1_connector"/>
    <property type="match status" value="1"/>
</dbReference>
<name>A0A0A9GNR2_ARUDO</name>
<dbReference type="SUPFAM" id="SSF140996">
    <property type="entry name" value="Hermes dimerisation domain"/>
    <property type="match status" value="1"/>
</dbReference>
<evidence type="ECO:0000256" key="1">
    <source>
        <dbReference type="ARBA" id="ARBA00022723"/>
    </source>
</evidence>
<evidence type="ECO:0000256" key="3">
    <source>
        <dbReference type="ARBA" id="ARBA00022833"/>
    </source>
</evidence>
<dbReference type="GO" id="GO:0060090">
    <property type="term" value="F:molecular adaptor activity"/>
    <property type="evidence" value="ECO:0007669"/>
    <property type="project" value="TreeGrafter"/>
</dbReference>
<keyword evidence="1" id="KW-0479">Metal-binding</keyword>
<evidence type="ECO:0000259" key="5">
    <source>
        <dbReference type="PROSITE" id="PS50808"/>
    </source>
</evidence>
<dbReference type="Pfam" id="PF25097">
    <property type="entry name" value="ARM_Cnot1"/>
    <property type="match status" value="1"/>
</dbReference>
<feature type="domain" description="BED-type" evidence="5">
    <location>
        <begin position="628"/>
        <end position="682"/>
    </location>
</feature>
<accession>A0A0A9GNR2</accession>
<dbReference type="GO" id="GO:0030015">
    <property type="term" value="C:CCR4-NOT core complex"/>
    <property type="evidence" value="ECO:0007669"/>
    <property type="project" value="InterPro"/>
</dbReference>
<dbReference type="InterPro" id="IPR012337">
    <property type="entry name" value="RNaseH-like_sf"/>
</dbReference>
<reference evidence="6" key="2">
    <citation type="journal article" date="2015" name="Data Brief">
        <title>Shoot transcriptome of the giant reed, Arundo donax.</title>
        <authorList>
            <person name="Barrero R.A."/>
            <person name="Guerrero F.D."/>
            <person name="Moolhuijzen P."/>
            <person name="Goolsby J.A."/>
            <person name="Tidwell J."/>
            <person name="Bellgard S.E."/>
            <person name="Bellgard M.I."/>
        </authorList>
    </citation>
    <scope>NUCLEOTIDE SEQUENCE</scope>
    <source>
        <tissue evidence="6">Shoot tissue taken approximately 20 cm above the soil surface</tissue>
    </source>
</reference>
<dbReference type="PANTHER" id="PTHR13162">
    <property type="entry name" value="CCR4-NOT TRANSCRIPTION COMPLEX"/>
    <property type="match status" value="1"/>
</dbReference>
<dbReference type="Pfam" id="PF14372">
    <property type="entry name" value="hAT-like_RNase-H"/>
    <property type="match status" value="1"/>
</dbReference>
<dbReference type="SUPFAM" id="SSF53098">
    <property type="entry name" value="Ribonuclease H-like"/>
    <property type="match status" value="1"/>
</dbReference>
<dbReference type="GO" id="GO:0000932">
    <property type="term" value="C:P-body"/>
    <property type="evidence" value="ECO:0007669"/>
    <property type="project" value="TreeGrafter"/>
</dbReference>
<dbReference type="PROSITE" id="PS50808">
    <property type="entry name" value="ZF_BED"/>
    <property type="match status" value="1"/>
</dbReference>
<evidence type="ECO:0000256" key="4">
    <source>
        <dbReference type="PROSITE-ProRule" id="PRU00027"/>
    </source>
</evidence>
<dbReference type="EMBL" id="GBRH01175573">
    <property type="protein sequence ID" value="JAE22323.1"/>
    <property type="molecule type" value="Transcribed_RNA"/>
</dbReference>
<dbReference type="InterPro" id="IPR036236">
    <property type="entry name" value="Znf_C2H2_sf"/>
</dbReference>
<proteinExistence type="predicted"/>
<keyword evidence="3" id="KW-0862">Zinc</keyword>
<organism evidence="6">
    <name type="scientific">Arundo donax</name>
    <name type="common">Giant reed</name>
    <name type="synonym">Donax arundinaceus</name>
    <dbReference type="NCBI Taxonomy" id="35708"/>
    <lineage>
        <taxon>Eukaryota</taxon>
        <taxon>Viridiplantae</taxon>
        <taxon>Streptophyta</taxon>
        <taxon>Embryophyta</taxon>
        <taxon>Tracheophyta</taxon>
        <taxon>Spermatophyta</taxon>
        <taxon>Magnoliopsida</taxon>
        <taxon>Liliopsida</taxon>
        <taxon>Poales</taxon>
        <taxon>Poaceae</taxon>
        <taxon>PACMAD clade</taxon>
        <taxon>Arundinoideae</taxon>
        <taxon>Arundineae</taxon>
        <taxon>Arundo</taxon>
    </lineage>
</organism>
<keyword evidence="2 4" id="KW-0863">Zinc-finger</keyword>
<dbReference type="InterPro" id="IPR040398">
    <property type="entry name" value="Not1"/>
</dbReference>
<sequence length="1178" mass="133779">MMPPPSTTAADCLGSNLPELLNTGDALERYQQVAQKLESLIAKDGKDVEIQSIIAEVPDILLRCVSRDEAALAVAQKVIYSDEEKKFNIEIIFGLIRSELVNLGEYNVHLAKLIDGGRNKVATEFAMSLVQTLITQDSVSISELYNVVDALSKLARRPGSPESMQQLIEIARNNANTPTGFVVGKDEKVKLSKDKKVLSIRATREESTANEITLVDPNQYSSVEIAPNKANILSKILSVTVRTIQKDAEDKKASFNPGPYFRLFITWLYDLTTSDAHHDGSNFQILTAFANTFHVLQPLRVPAWSFAWLELVSHRTFMPRLLMWNSQKGWPFFQRLLVDLFKFMEPYLRNAELPDPVNLLYKGTMRVLLVLLHDFPEFLYDYHFSFCDVILSAFPRNMRLPHPSTPNLKIDLLAEISIAPRIMSDVDGALKSKQMKTEIDEYLKRPEGSSFLSDLKQKLLLPQNEEIVAGTRYNVPLINSLVLYVGMQAVQQLQHNKANASASVQQINHTPPMDMFQIETATEVFRNLMTSLDTEGRYLLLNAIANQLRYPNNHTHYFSILYLFAEATQLQMATPSSSRLEASNATGASGPLVAASGNEEDMDVVDVSDGEEDEEVGEAGTAAGSKRKLTSAVWRDFDRVCIDGVWKAKCNHCKKKLSGISRNGTSHLKTHLRTCIYNKKRPGIKIQSNLRFATTEKGTVAVENYVFDQDVARRALFSMIILHEYPLSIVNHHGFRKFVSALQPLFRMGTRNTIRRDILSFYEGEKRKARIFLQRTNCRVAITTDLWTADNQKRGFMAVTGHFIDDSWMLKSCILRFMYVPCSHTGEVICDALYKCLQSWDLDRRISTVTLDNCSTNDNMIGLMETRLGASNMLLKGKWLHMRCCAHILNLIVKDGMEVIGTAVAHIRDSVAYWVATPKRYEKFEKTALDENVELEKKLHLDCKTRWNSTYIMLRIALPYRKVFERLDELDRNYVCPPEDDWIFATTVCEKLELFYDLTGLFSGTKYVTANLFFPKVCEIKLKINSWGHDENETIRKMSAAMIAKYDKYWADIHGLMAVAVILDPRLKMTMLHTCYIALFGEQAAERYVTESHELLIGLMKYYHVKEQDYVGTSSSGASSSVNAAAVLSIFKTLAANKKTTSYVKSKNELDRYLEDETLPHDENDYFDVLGWWKLEGT</sequence>
<dbReference type="Pfam" id="PF02892">
    <property type="entry name" value="zf-BED"/>
    <property type="match status" value="1"/>
</dbReference>
<dbReference type="GO" id="GO:0008270">
    <property type="term" value="F:zinc ion binding"/>
    <property type="evidence" value="ECO:0007669"/>
    <property type="project" value="UniProtKB-KW"/>
</dbReference>
<dbReference type="GO" id="GO:0003677">
    <property type="term" value="F:DNA binding"/>
    <property type="evidence" value="ECO:0007669"/>
    <property type="project" value="InterPro"/>
</dbReference>
<evidence type="ECO:0000256" key="2">
    <source>
        <dbReference type="ARBA" id="ARBA00022771"/>
    </source>
</evidence>
<dbReference type="Gene3D" id="1.25.40.800">
    <property type="match status" value="1"/>
</dbReference>
<dbReference type="InterPro" id="IPR055454">
    <property type="entry name" value="CNOT1-like_NOT1_connector"/>
</dbReference>
<dbReference type="InterPro" id="IPR025525">
    <property type="entry name" value="hAT-like_transposase_RNase-H"/>
</dbReference>
<dbReference type="AlphaFoldDB" id="A0A0A9GNR2"/>
<dbReference type="SUPFAM" id="SSF57667">
    <property type="entry name" value="beta-beta-alpha zinc fingers"/>
    <property type="match status" value="1"/>
</dbReference>
<dbReference type="GO" id="GO:0017148">
    <property type="term" value="P:negative regulation of translation"/>
    <property type="evidence" value="ECO:0007669"/>
    <property type="project" value="InterPro"/>
</dbReference>
<evidence type="ECO:0000313" key="6">
    <source>
        <dbReference type="EMBL" id="JAE22323.1"/>
    </source>
</evidence>
<protein>
    <recommendedName>
        <fullName evidence="5">BED-type domain-containing protein</fullName>
    </recommendedName>
</protein>
<dbReference type="GO" id="GO:0000288">
    <property type="term" value="P:nuclear-transcribed mRNA catabolic process, deadenylation-dependent decay"/>
    <property type="evidence" value="ECO:0007669"/>
    <property type="project" value="TreeGrafter"/>
</dbReference>
<dbReference type="Gene3D" id="1.25.40.790">
    <property type="match status" value="1"/>
</dbReference>
<reference evidence="6" key="1">
    <citation type="submission" date="2014-09" db="EMBL/GenBank/DDBJ databases">
        <authorList>
            <person name="Magalhaes I.L.F."/>
            <person name="Oliveira U."/>
            <person name="Santos F.R."/>
            <person name="Vidigal T.H.D.A."/>
            <person name="Brescovit A.D."/>
            <person name="Santos A.J."/>
        </authorList>
    </citation>
    <scope>NUCLEOTIDE SEQUENCE</scope>
    <source>
        <tissue evidence="6">Shoot tissue taken approximately 20 cm above the soil surface</tissue>
    </source>
</reference>
<dbReference type="Pfam" id="PF04054">
    <property type="entry name" value="Not1"/>
    <property type="match status" value="1"/>
</dbReference>
<dbReference type="InterPro" id="IPR007196">
    <property type="entry name" value="CCR4-Not_Not1_C"/>
</dbReference>